<gene>
    <name evidence="2" type="ORF">CFOL_v3_13227</name>
</gene>
<organism evidence="2 3">
    <name type="scientific">Cephalotus follicularis</name>
    <name type="common">Albany pitcher plant</name>
    <dbReference type="NCBI Taxonomy" id="3775"/>
    <lineage>
        <taxon>Eukaryota</taxon>
        <taxon>Viridiplantae</taxon>
        <taxon>Streptophyta</taxon>
        <taxon>Embryophyta</taxon>
        <taxon>Tracheophyta</taxon>
        <taxon>Spermatophyta</taxon>
        <taxon>Magnoliopsida</taxon>
        <taxon>eudicotyledons</taxon>
        <taxon>Gunneridae</taxon>
        <taxon>Pentapetalae</taxon>
        <taxon>rosids</taxon>
        <taxon>fabids</taxon>
        <taxon>Oxalidales</taxon>
        <taxon>Cephalotaceae</taxon>
        <taxon>Cephalotus</taxon>
    </lineage>
</organism>
<dbReference type="Proteomes" id="UP000187406">
    <property type="component" value="Unassembled WGS sequence"/>
</dbReference>
<reference evidence="3" key="1">
    <citation type="submission" date="2016-04" db="EMBL/GenBank/DDBJ databases">
        <title>Cephalotus genome sequencing.</title>
        <authorList>
            <person name="Fukushima K."/>
            <person name="Hasebe M."/>
            <person name="Fang X."/>
        </authorList>
    </citation>
    <scope>NUCLEOTIDE SEQUENCE [LARGE SCALE GENOMIC DNA]</scope>
    <source>
        <strain evidence="3">cv. St1</strain>
    </source>
</reference>
<dbReference type="OrthoDB" id="755325at2759"/>
<evidence type="ECO:0000313" key="2">
    <source>
        <dbReference type="EMBL" id="GAV69726.1"/>
    </source>
</evidence>
<sequence>MDIEWKRSGQIPTFGDWDYANDMPITQYFECARQAGLIRYSSSSGESDPYNHFHGDLYTVDKRHSRDLTPPPPPRKTRVGEKRGHHVKEKKRQGKVCAMTDPPRKQQTHPTFVSQNHKLRDNNVVSLPNSPPHLPARPPKPVDEDLYKIPAELLHSTKRKKTPRFFSCLVTPCAS</sequence>
<dbReference type="FunCoup" id="A0A1Q3BNY8">
    <property type="interactions" value="223"/>
</dbReference>
<evidence type="ECO:0008006" key="4">
    <source>
        <dbReference type="Google" id="ProtNLM"/>
    </source>
</evidence>
<feature type="region of interest" description="Disordered" evidence="1">
    <location>
        <begin position="62"/>
        <end position="115"/>
    </location>
</feature>
<accession>A0A1Q3BNY8</accession>
<keyword evidence="3" id="KW-1185">Reference proteome</keyword>
<dbReference type="InParanoid" id="A0A1Q3BNY8"/>
<comment type="caution">
    <text evidence="2">The sequence shown here is derived from an EMBL/GenBank/DDBJ whole genome shotgun (WGS) entry which is preliminary data.</text>
</comment>
<evidence type="ECO:0000313" key="3">
    <source>
        <dbReference type="Proteomes" id="UP000187406"/>
    </source>
</evidence>
<feature type="compositionally biased region" description="Basic residues" evidence="1">
    <location>
        <begin position="83"/>
        <end position="94"/>
    </location>
</feature>
<evidence type="ECO:0000256" key="1">
    <source>
        <dbReference type="SAM" id="MobiDB-lite"/>
    </source>
</evidence>
<dbReference type="PANTHER" id="PTHR33699:SF3">
    <property type="entry name" value="OS06G0347300 PROTEIN"/>
    <property type="match status" value="1"/>
</dbReference>
<proteinExistence type="predicted"/>
<dbReference type="EMBL" id="BDDD01000747">
    <property type="protein sequence ID" value="GAV69726.1"/>
    <property type="molecule type" value="Genomic_DNA"/>
</dbReference>
<dbReference type="PANTHER" id="PTHR33699">
    <property type="entry name" value="EXPRESSED PROTEIN"/>
    <property type="match status" value="1"/>
</dbReference>
<dbReference type="AlphaFoldDB" id="A0A1Q3BNY8"/>
<name>A0A1Q3BNY8_CEPFO</name>
<protein>
    <recommendedName>
        <fullName evidence="4">AvrRpt-cleavage domain-containing protein</fullName>
    </recommendedName>
</protein>
<dbReference type="STRING" id="3775.A0A1Q3BNY8"/>